<dbReference type="SUPFAM" id="SSF142764">
    <property type="entry name" value="YgbK-like"/>
    <property type="match status" value="1"/>
</dbReference>
<dbReference type="Proteomes" id="UP000321558">
    <property type="component" value="Unassembled WGS sequence"/>
</dbReference>
<organism evidence="9 10">
    <name type="scientific">Oceanobacillus sojae</name>
    <dbReference type="NCBI Taxonomy" id="582851"/>
    <lineage>
        <taxon>Bacteria</taxon>
        <taxon>Bacillati</taxon>
        <taxon>Bacillota</taxon>
        <taxon>Bacilli</taxon>
        <taxon>Bacillales</taxon>
        <taxon>Bacillaceae</taxon>
        <taxon>Oceanobacillus</taxon>
    </lineage>
</organism>
<evidence type="ECO:0000256" key="4">
    <source>
        <dbReference type="ARBA" id="ARBA00022777"/>
    </source>
</evidence>
<keyword evidence="3" id="KW-0547">Nucleotide-binding</keyword>
<dbReference type="EMBL" id="BJYM01000017">
    <property type="protein sequence ID" value="GEN88972.1"/>
    <property type="molecule type" value="Genomic_DNA"/>
</dbReference>
<evidence type="ECO:0000256" key="1">
    <source>
        <dbReference type="ARBA" id="ARBA00005715"/>
    </source>
</evidence>
<sequence length="479" mass="53274">MAEMLNAKEILRSIKAVDRQQTLSALQAELADSPYKIVVLDDDPTGIQTVHGVSVYTNWDKASIEAGFAEKESMFFILTNSRGFTEQETIRCHIDIAERVQAVSEEKNIPYILISRSDSTMRGHYPLETEILKETIEEKGAASFDGEVIIPFFKEGGRFTINNIHYVQDGDVLVPAGDTEFAKDRTFGFTASDLGEWVEEKTNGRYTKENTIYISLEDLRDQKVDKIKEQLLLAKDFQKIVVNAVGYEDVEVFATALIKAIRAGKYFICRSAASLTKVLGDISDKPLLTREEMLISKSRENGGLIAVGSHVKKTTEQLQHLLDSGLVQGIEFDVHLVQDEEKFKKETERVRLACEEAIKNGQSVVYYTRRERLDLGENKKEEELKQSVKISDAVTSIVKDLAVQPSYVVAKGGITSSSIGTEGLSVKRAEVAGQVKPGIPVWKTGPESKFPNAAYIIFPGNVGQPETLKDVVAVLEDKE</sequence>
<gene>
    <name evidence="9" type="ORF">OSO01_37110</name>
</gene>
<dbReference type="Gene3D" id="3.40.980.20">
    <property type="entry name" value="Four-carbon acid sugar kinase, nucleotide binding domain"/>
    <property type="match status" value="1"/>
</dbReference>
<name>A0A511ZNE3_9BACI</name>
<keyword evidence="2" id="KW-0808">Transferase</keyword>
<keyword evidence="5" id="KW-0067">ATP-binding</keyword>
<dbReference type="Pfam" id="PF17042">
    <property type="entry name" value="NBD_C"/>
    <property type="match status" value="1"/>
</dbReference>
<dbReference type="Pfam" id="PF07005">
    <property type="entry name" value="SBD_N"/>
    <property type="match status" value="1"/>
</dbReference>
<evidence type="ECO:0000256" key="5">
    <source>
        <dbReference type="ARBA" id="ARBA00022840"/>
    </source>
</evidence>
<keyword evidence="6" id="KW-0119">Carbohydrate metabolism</keyword>
<evidence type="ECO:0000256" key="3">
    <source>
        <dbReference type="ARBA" id="ARBA00022741"/>
    </source>
</evidence>
<evidence type="ECO:0000256" key="6">
    <source>
        <dbReference type="ARBA" id="ARBA00023277"/>
    </source>
</evidence>
<evidence type="ECO:0000259" key="8">
    <source>
        <dbReference type="Pfam" id="PF17042"/>
    </source>
</evidence>
<comment type="caution">
    <text evidence="9">The sequence shown here is derived from an EMBL/GenBank/DDBJ whole genome shotgun (WGS) entry which is preliminary data.</text>
</comment>
<evidence type="ECO:0000313" key="10">
    <source>
        <dbReference type="Proteomes" id="UP000321558"/>
    </source>
</evidence>
<dbReference type="GO" id="GO:0005524">
    <property type="term" value="F:ATP binding"/>
    <property type="evidence" value="ECO:0007669"/>
    <property type="project" value="UniProtKB-KW"/>
</dbReference>
<dbReference type="STRING" id="582851.GCA_900162665_01811"/>
<dbReference type="AlphaFoldDB" id="A0A511ZNE3"/>
<feature type="domain" description="Four-carbon acid sugar kinase nucleotide binding" evidence="8">
    <location>
        <begin position="304"/>
        <end position="468"/>
    </location>
</feature>
<dbReference type="InterPro" id="IPR042213">
    <property type="entry name" value="NBD_C_sf"/>
</dbReference>
<evidence type="ECO:0000259" key="7">
    <source>
        <dbReference type="Pfam" id="PF07005"/>
    </source>
</evidence>
<protein>
    <recommendedName>
        <fullName evidence="11">Hydroxyacid dehydrogenase</fullName>
    </recommendedName>
</protein>
<dbReference type="InterPro" id="IPR037051">
    <property type="entry name" value="4-carb_acid_sugar_kinase_N_sf"/>
</dbReference>
<proteinExistence type="inferred from homology"/>
<reference evidence="9 10" key="1">
    <citation type="submission" date="2019-07" db="EMBL/GenBank/DDBJ databases">
        <title>Whole genome shotgun sequence of Oceanobacillus sojae NBRC 105379.</title>
        <authorList>
            <person name="Hosoyama A."/>
            <person name="Uohara A."/>
            <person name="Ohji S."/>
            <person name="Ichikawa N."/>
        </authorList>
    </citation>
    <scope>NUCLEOTIDE SEQUENCE [LARGE SCALE GENOMIC DNA]</scope>
    <source>
        <strain evidence="9 10">NBRC 105379</strain>
    </source>
</reference>
<evidence type="ECO:0000313" key="9">
    <source>
        <dbReference type="EMBL" id="GEN88972.1"/>
    </source>
</evidence>
<evidence type="ECO:0000256" key="2">
    <source>
        <dbReference type="ARBA" id="ARBA00022679"/>
    </source>
</evidence>
<accession>A0A511ZNE3</accession>
<dbReference type="InterPro" id="IPR031475">
    <property type="entry name" value="NBD_C"/>
</dbReference>
<dbReference type="GO" id="GO:0016301">
    <property type="term" value="F:kinase activity"/>
    <property type="evidence" value="ECO:0007669"/>
    <property type="project" value="UniProtKB-KW"/>
</dbReference>
<comment type="similarity">
    <text evidence="1">Belongs to the four-carbon acid sugar kinase family.</text>
</comment>
<feature type="domain" description="Four-carbon acid sugar kinase N-terminal" evidence="7">
    <location>
        <begin position="37"/>
        <end position="278"/>
    </location>
</feature>
<keyword evidence="10" id="KW-1185">Reference proteome</keyword>
<dbReference type="InterPro" id="IPR010737">
    <property type="entry name" value="4-carb_acid_sugar_kinase_N"/>
</dbReference>
<keyword evidence="4" id="KW-0418">Kinase</keyword>
<evidence type="ECO:0008006" key="11">
    <source>
        <dbReference type="Google" id="ProtNLM"/>
    </source>
</evidence>
<dbReference type="Gene3D" id="3.40.50.10840">
    <property type="entry name" value="Putative sugar-binding, N-terminal domain"/>
    <property type="match status" value="1"/>
</dbReference>